<evidence type="ECO:0000256" key="1">
    <source>
        <dbReference type="SAM" id="MobiDB-lite"/>
    </source>
</evidence>
<protein>
    <recommendedName>
        <fullName evidence="2">Myb-like DNA-binding domain-containing protein</fullName>
    </recommendedName>
</protein>
<reference evidence="3" key="1">
    <citation type="submission" date="2020-10" db="EMBL/GenBank/DDBJ databases">
        <title>Genome Sequence of Monilinia vaccinii-corymbosi Sheds Light on Mummy Berry Disease Infection of Blueberry and Mating Type.</title>
        <authorList>
            <person name="Yow A.G."/>
            <person name="Zhang Y."/>
            <person name="Bansal K."/>
            <person name="Eacker S.M."/>
            <person name="Sullivan S."/>
            <person name="Liachko I."/>
            <person name="Cubeta M.A."/>
            <person name="Rollins J.A."/>
            <person name="Ashrafi H."/>
        </authorList>
    </citation>
    <scope>NUCLEOTIDE SEQUENCE</scope>
    <source>
        <strain evidence="3">RL-1</strain>
    </source>
</reference>
<dbReference type="EMBL" id="CP063409">
    <property type="protein sequence ID" value="QSZ35495.1"/>
    <property type="molecule type" value="Genomic_DNA"/>
</dbReference>
<organism evidence="3 4">
    <name type="scientific">Monilinia vaccinii-corymbosi</name>
    <dbReference type="NCBI Taxonomy" id="61207"/>
    <lineage>
        <taxon>Eukaryota</taxon>
        <taxon>Fungi</taxon>
        <taxon>Dikarya</taxon>
        <taxon>Ascomycota</taxon>
        <taxon>Pezizomycotina</taxon>
        <taxon>Leotiomycetes</taxon>
        <taxon>Helotiales</taxon>
        <taxon>Sclerotiniaceae</taxon>
        <taxon>Monilinia</taxon>
    </lineage>
</organism>
<feature type="domain" description="Myb-like DNA-binding" evidence="2">
    <location>
        <begin position="16"/>
        <end position="60"/>
    </location>
</feature>
<name>A0A8A3PKG9_9HELO</name>
<feature type="compositionally biased region" description="Acidic residues" evidence="1">
    <location>
        <begin position="214"/>
        <end position="225"/>
    </location>
</feature>
<feature type="region of interest" description="Disordered" evidence="1">
    <location>
        <begin position="65"/>
        <end position="136"/>
    </location>
</feature>
<evidence type="ECO:0000313" key="3">
    <source>
        <dbReference type="EMBL" id="QSZ35495.1"/>
    </source>
</evidence>
<keyword evidence="4" id="KW-1185">Reference proteome</keyword>
<dbReference type="InterPro" id="IPR054505">
    <property type="entry name" value="Myb_DNA-bind_8"/>
</dbReference>
<proteinExistence type="predicted"/>
<feature type="compositionally biased region" description="Low complexity" evidence="1">
    <location>
        <begin position="89"/>
        <end position="98"/>
    </location>
</feature>
<accession>A0A8A3PKG9</accession>
<gene>
    <name evidence="3" type="ORF">DSL72_008365</name>
</gene>
<dbReference type="Pfam" id="PF22980">
    <property type="entry name" value="Myb_DNA-bind_8"/>
    <property type="match status" value="1"/>
</dbReference>
<feature type="compositionally biased region" description="Basic and acidic residues" evidence="1">
    <location>
        <begin position="120"/>
        <end position="130"/>
    </location>
</feature>
<feature type="region of interest" description="Disordered" evidence="1">
    <location>
        <begin position="193"/>
        <end position="228"/>
    </location>
</feature>
<feature type="compositionally biased region" description="Basic and acidic residues" evidence="1">
    <location>
        <begin position="202"/>
        <end position="213"/>
    </location>
</feature>
<evidence type="ECO:0000313" key="4">
    <source>
        <dbReference type="Proteomes" id="UP000672032"/>
    </source>
</evidence>
<dbReference type="AlphaFoldDB" id="A0A8A3PKG9"/>
<sequence>MAADAEKQKLMTADAEKQKLVASIFSQVNIGSIDWDRVAKDLNTPTANAAQVQWRRFIKTLPNFDNELNGDRCHGTASPPNTPKKRQSPSKSKAAKGSPTKKQKRSRSGADSDDEEEELQFDKHDKEESKGVLPEAPARTLPIRKAKIKPPIKEVRIIYFILFRNPQHLTWFGRLISYIYCRSLTQRFKTVTSDEEEEEEEKVEKEASKKENLVEENTENGETQEMEVSVASGKAIIDSGSDFDGVEEV</sequence>
<evidence type="ECO:0000259" key="2">
    <source>
        <dbReference type="Pfam" id="PF22980"/>
    </source>
</evidence>
<dbReference type="Proteomes" id="UP000672032">
    <property type="component" value="Chromosome 5"/>
</dbReference>
<dbReference type="OrthoDB" id="5353914at2759"/>